<evidence type="ECO:0000313" key="1">
    <source>
        <dbReference type="EMBL" id="GAJ16422.1"/>
    </source>
</evidence>
<dbReference type="AlphaFoldDB" id="X1VEZ3"/>
<feature type="non-terminal residue" evidence="1">
    <location>
        <position position="1"/>
    </location>
</feature>
<sequence length="34" mass="3867">PKTIKKSDFLSLGRLWIEEGGKYLYIIIIKGTGK</sequence>
<reference evidence="1" key="1">
    <citation type="journal article" date="2014" name="Front. Microbiol.">
        <title>High frequency of phylogenetically diverse reductive dehalogenase-homologous genes in deep subseafloor sedimentary metagenomes.</title>
        <authorList>
            <person name="Kawai M."/>
            <person name="Futagami T."/>
            <person name="Toyoda A."/>
            <person name="Takaki Y."/>
            <person name="Nishi S."/>
            <person name="Hori S."/>
            <person name="Arai W."/>
            <person name="Tsubouchi T."/>
            <person name="Morono Y."/>
            <person name="Uchiyama I."/>
            <person name="Ito T."/>
            <person name="Fujiyama A."/>
            <person name="Inagaki F."/>
            <person name="Takami H."/>
        </authorList>
    </citation>
    <scope>NUCLEOTIDE SEQUENCE</scope>
    <source>
        <strain evidence="1">Expedition CK06-06</strain>
    </source>
</reference>
<proteinExistence type="predicted"/>
<protein>
    <submittedName>
        <fullName evidence="1">Uncharacterized protein</fullName>
    </submittedName>
</protein>
<organism evidence="1">
    <name type="scientific">marine sediment metagenome</name>
    <dbReference type="NCBI Taxonomy" id="412755"/>
    <lineage>
        <taxon>unclassified sequences</taxon>
        <taxon>metagenomes</taxon>
        <taxon>ecological metagenomes</taxon>
    </lineage>
</organism>
<gene>
    <name evidence="1" type="ORF">S12H4_63137</name>
</gene>
<comment type="caution">
    <text evidence="1">The sequence shown here is derived from an EMBL/GenBank/DDBJ whole genome shotgun (WGS) entry which is preliminary data.</text>
</comment>
<dbReference type="EMBL" id="BARW01042748">
    <property type="protein sequence ID" value="GAJ16422.1"/>
    <property type="molecule type" value="Genomic_DNA"/>
</dbReference>
<name>X1VEZ3_9ZZZZ</name>
<accession>X1VEZ3</accession>